<evidence type="ECO:0000256" key="2">
    <source>
        <dbReference type="ARBA" id="ARBA00022676"/>
    </source>
</evidence>
<name>A0A317ZJZ9_9BACT</name>
<gene>
    <name evidence="8" type="ORF">DDZ13_08810</name>
</gene>
<dbReference type="PANTHER" id="PTHR13615">
    <property type="entry name" value="GLYCOSYLTRANSFERASE-LIKE 1"/>
    <property type="match status" value="1"/>
</dbReference>
<dbReference type="Pfam" id="PF13692">
    <property type="entry name" value="Glyco_trans_1_4"/>
    <property type="match status" value="1"/>
</dbReference>
<evidence type="ECO:0000256" key="5">
    <source>
        <dbReference type="ARBA" id="ARBA00044539"/>
    </source>
</evidence>
<evidence type="ECO:0000256" key="4">
    <source>
        <dbReference type="ARBA" id="ARBA00044517"/>
    </source>
</evidence>
<keyword evidence="9" id="KW-1185">Reference proteome</keyword>
<dbReference type="InParanoid" id="A0A317ZJZ9"/>
<dbReference type="SUPFAM" id="SSF53756">
    <property type="entry name" value="UDP-Glycosyltransferase/glycogen phosphorylase"/>
    <property type="match status" value="1"/>
</dbReference>
<evidence type="ECO:0000256" key="6">
    <source>
        <dbReference type="ARBA" id="ARBA00048439"/>
    </source>
</evidence>
<evidence type="ECO:0000313" key="8">
    <source>
        <dbReference type="EMBL" id="PXA04129.1"/>
    </source>
</evidence>
<comment type="caution">
    <text evidence="8">The sequence shown here is derived from an EMBL/GenBank/DDBJ whole genome shotgun (WGS) entry which is preliminary data.</text>
</comment>
<dbReference type="InterPro" id="IPR051862">
    <property type="entry name" value="GT-like_domain_containing_1"/>
</dbReference>
<evidence type="ECO:0000313" key="9">
    <source>
        <dbReference type="Proteomes" id="UP000247099"/>
    </source>
</evidence>
<proteinExistence type="inferred from homology"/>
<organism evidence="8 9">
    <name type="scientific">Coraliomargarita sinensis</name>
    <dbReference type="NCBI Taxonomy" id="2174842"/>
    <lineage>
        <taxon>Bacteria</taxon>
        <taxon>Pseudomonadati</taxon>
        <taxon>Verrucomicrobiota</taxon>
        <taxon>Opitutia</taxon>
        <taxon>Puniceicoccales</taxon>
        <taxon>Coraliomargaritaceae</taxon>
        <taxon>Coraliomargarita</taxon>
    </lineage>
</organism>
<dbReference type="InterPro" id="IPR022701">
    <property type="entry name" value="QTMAN_N"/>
</dbReference>
<dbReference type="PANTHER" id="PTHR13615:SF3">
    <property type="entry name" value="GLYCOSYLTRANSFERASE-LIKE DOMAIN-CONTAINING PROTEIN 1"/>
    <property type="match status" value="1"/>
</dbReference>
<feature type="domain" description="tRNA-queuosine alpha-mannosyltransferase N-terminal" evidence="7">
    <location>
        <begin position="10"/>
        <end position="181"/>
    </location>
</feature>
<comment type="similarity">
    <text evidence="1">Belongs to the glycosyltransferase group 1 family. Glycosyltransferase 4 subfamily.</text>
</comment>
<keyword evidence="3" id="KW-0808">Transferase</keyword>
<reference evidence="8 9" key="1">
    <citation type="submission" date="2018-05" db="EMBL/GenBank/DDBJ databases">
        <title>Coraliomargarita sinensis sp. nov., isolated from a marine solar saltern.</title>
        <authorList>
            <person name="Zhou L.Y."/>
        </authorList>
    </citation>
    <scope>NUCLEOTIDE SEQUENCE [LARGE SCALE GENOMIC DNA]</scope>
    <source>
        <strain evidence="8 9">WN38</strain>
    </source>
</reference>
<sequence length="371" mass="41993">MSFVPGKPSRILLLSAYHSRSHAYWCEGLMAALPNYNWTLKTQLPRHFSWRVRASEWIWGLQDDADFEREYDLIIATSLSGLAGLKALRPNLARTPTWVYFHENQFAHPLEKRQSGDHQIGWQFSSLQNALCSDWVSFNTAFNRDTFFEGLRAMLKRMPERLPNKPVAKLKVRSDVMPVPLTDTFTEMRKLDKDPSLVVWNHRWEWDKQPQRLLKALIELRQEGVCLRLAMLGSGCAGDERFQAERDALGDSIVHWGEAEPVRYREYLGRAGIGVSCAKHDFQGLAVLEAAQAGATVVLPKRVAYPECVPGAYFYPGSSKDEAVDIADLKEALRAALIAGKPKPVSLATIPLWSEWKAAYAERIKKLIGAV</sequence>
<evidence type="ECO:0000259" key="7">
    <source>
        <dbReference type="Pfam" id="PF12038"/>
    </source>
</evidence>
<accession>A0A317ZJZ9</accession>
<dbReference type="OrthoDB" id="9792163at2"/>
<keyword evidence="2" id="KW-0328">Glycosyltransferase</keyword>
<dbReference type="AlphaFoldDB" id="A0A317ZJZ9"/>
<evidence type="ECO:0000256" key="3">
    <source>
        <dbReference type="ARBA" id="ARBA00022679"/>
    </source>
</evidence>
<dbReference type="Gene3D" id="3.40.50.2000">
    <property type="entry name" value="Glycogen Phosphorylase B"/>
    <property type="match status" value="1"/>
</dbReference>
<dbReference type="Pfam" id="PF12038">
    <property type="entry name" value="QTMAN_N"/>
    <property type="match status" value="1"/>
</dbReference>
<dbReference type="GO" id="GO:0016438">
    <property type="term" value="F:tRNA-queuosine(34) beta-mannosyltransferase activity"/>
    <property type="evidence" value="ECO:0007669"/>
    <property type="project" value="UniProtKB-EC"/>
</dbReference>
<dbReference type="EMBL" id="QHJQ01000005">
    <property type="protein sequence ID" value="PXA04129.1"/>
    <property type="molecule type" value="Genomic_DNA"/>
</dbReference>
<evidence type="ECO:0000256" key="1">
    <source>
        <dbReference type="ARBA" id="ARBA00009481"/>
    </source>
</evidence>
<protein>
    <recommendedName>
        <fullName evidence="5">tRNA-queuosine alpha-mannosyltransferase</fullName>
        <ecNumber evidence="4">2.4.1.110</ecNumber>
    </recommendedName>
</protein>
<dbReference type="RefSeq" id="WP_110131076.1">
    <property type="nucleotide sequence ID" value="NZ_QHJQ01000005.1"/>
</dbReference>
<comment type="catalytic activity">
    <reaction evidence="6">
        <text>queuosine(34) in tRNA(Asp) + GDP-alpha-D-mannose = O-4''-alpha-D-mannosylqueuosine(34) in tRNA(Asp) + GDP + H(+)</text>
        <dbReference type="Rhea" id="RHEA:12885"/>
        <dbReference type="Rhea" id="RHEA-COMP:18572"/>
        <dbReference type="Rhea" id="RHEA-COMP:18581"/>
        <dbReference type="ChEBI" id="CHEBI:15378"/>
        <dbReference type="ChEBI" id="CHEBI:57527"/>
        <dbReference type="ChEBI" id="CHEBI:58189"/>
        <dbReference type="ChEBI" id="CHEBI:194431"/>
        <dbReference type="ChEBI" id="CHEBI:194442"/>
        <dbReference type="EC" id="2.4.1.110"/>
    </reaction>
    <physiologicalReaction direction="left-to-right" evidence="6">
        <dbReference type="Rhea" id="RHEA:12886"/>
    </physiologicalReaction>
</comment>
<dbReference type="Proteomes" id="UP000247099">
    <property type="component" value="Unassembled WGS sequence"/>
</dbReference>
<dbReference type="EC" id="2.4.1.110" evidence="4"/>